<accession>A0A0D2IKB0</accession>
<evidence type="ECO:0000313" key="2">
    <source>
        <dbReference type="EMBL" id="KIX06139.1"/>
    </source>
</evidence>
<feature type="region of interest" description="Disordered" evidence="1">
    <location>
        <begin position="1"/>
        <end position="20"/>
    </location>
</feature>
<dbReference type="VEuPathDB" id="FungiDB:Z518_04113"/>
<protein>
    <submittedName>
        <fullName evidence="2">Rhinocladiella mackenziei CBS 650.93 unplaced genomic scaffold supercont1.3, whole genome shotgun sequence</fullName>
    </submittedName>
</protein>
<dbReference type="HOGENOM" id="CLU_2198441_0_0_1"/>
<dbReference type="EMBL" id="KN847477">
    <property type="protein sequence ID" value="KIX06139.1"/>
    <property type="molecule type" value="Genomic_DNA"/>
</dbReference>
<gene>
    <name evidence="2" type="ORF">Z518_04113</name>
</gene>
<feature type="compositionally biased region" description="Polar residues" evidence="1">
    <location>
        <begin position="87"/>
        <end position="97"/>
    </location>
</feature>
<dbReference type="Proteomes" id="UP000053617">
    <property type="component" value="Unassembled WGS sequence"/>
</dbReference>
<feature type="compositionally biased region" description="Acidic residues" evidence="1">
    <location>
        <begin position="1"/>
        <end position="16"/>
    </location>
</feature>
<reference evidence="2 3" key="1">
    <citation type="submission" date="2015-01" db="EMBL/GenBank/DDBJ databases">
        <title>The Genome Sequence of Rhinocladiella mackenzie CBS 650.93.</title>
        <authorList>
            <consortium name="The Broad Institute Genomics Platform"/>
            <person name="Cuomo C."/>
            <person name="de Hoog S."/>
            <person name="Gorbushina A."/>
            <person name="Stielow B."/>
            <person name="Teixiera M."/>
            <person name="Abouelleil A."/>
            <person name="Chapman S.B."/>
            <person name="Priest M."/>
            <person name="Young S.K."/>
            <person name="Wortman J."/>
            <person name="Nusbaum C."/>
            <person name="Birren B."/>
        </authorList>
    </citation>
    <scope>NUCLEOTIDE SEQUENCE [LARGE SCALE GENOMIC DNA]</scope>
    <source>
        <strain evidence="2 3">CBS 650.93</strain>
    </source>
</reference>
<dbReference type="GeneID" id="25292184"/>
<keyword evidence="3" id="KW-1185">Reference proteome</keyword>
<organism evidence="2 3">
    <name type="scientific">Rhinocladiella mackenziei CBS 650.93</name>
    <dbReference type="NCBI Taxonomy" id="1442369"/>
    <lineage>
        <taxon>Eukaryota</taxon>
        <taxon>Fungi</taxon>
        <taxon>Dikarya</taxon>
        <taxon>Ascomycota</taxon>
        <taxon>Pezizomycotina</taxon>
        <taxon>Eurotiomycetes</taxon>
        <taxon>Chaetothyriomycetidae</taxon>
        <taxon>Chaetothyriales</taxon>
        <taxon>Herpotrichiellaceae</taxon>
        <taxon>Rhinocladiella</taxon>
    </lineage>
</organism>
<dbReference type="RefSeq" id="XP_013273275.1">
    <property type="nucleotide sequence ID" value="XM_013417821.1"/>
</dbReference>
<dbReference type="AlphaFoldDB" id="A0A0D2IKB0"/>
<name>A0A0D2IKB0_9EURO</name>
<feature type="region of interest" description="Disordered" evidence="1">
    <location>
        <begin position="85"/>
        <end position="108"/>
    </location>
</feature>
<proteinExistence type="predicted"/>
<evidence type="ECO:0000313" key="3">
    <source>
        <dbReference type="Proteomes" id="UP000053617"/>
    </source>
</evidence>
<sequence>MEDGIVGDLPDEDLDPADIPPLPIFSKESYGLAKASADGDLPLLRSLFERHERSHDCDEREALGIAVRTTAKLCKLAGHALPMLTGRTATADNTAPESSDPLPVAARL</sequence>
<evidence type="ECO:0000256" key="1">
    <source>
        <dbReference type="SAM" id="MobiDB-lite"/>
    </source>
</evidence>